<dbReference type="Proteomes" id="UP001159427">
    <property type="component" value="Unassembled WGS sequence"/>
</dbReference>
<feature type="non-terminal residue" evidence="3">
    <location>
        <position position="1"/>
    </location>
</feature>
<organism evidence="3 4">
    <name type="scientific">Porites evermanni</name>
    <dbReference type="NCBI Taxonomy" id="104178"/>
    <lineage>
        <taxon>Eukaryota</taxon>
        <taxon>Metazoa</taxon>
        <taxon>Cnidaria</taxon>
        <taxon>Anthozoa</taxon>
        <taxon>Hexacorallia</taxon>
        <taxon>Scleractinia</taxon>
        <taxon>Fungiina</taxon>
        <taxon>Poritidae</taxon>
        <taxon>Porites</taxon>
    </lineage>
</organism>
<dbReference type="Pfam" id="PF13837">
    <property type="entry name" value="Myb_DNA-bind_4"/>
    <property type="match status" value="1"/>
</dbReference>
<name>A0ABN8MKX7_9CNID</name>
<evidence type="ECO:0000259" key="2">
    <source>
        <dbReference type="Pfam" id="PF13837"/>
    </source>
</evidence>
<dbReference type="InterPro" id="IPR044822">
    <property type="entry name" value="Myb_DNA-bind_4"/>
</dbReference>
<dbReference type="Gene3D" id="1.10.10.60">
    <property type="entry name" value="Homeodomain-like"/>
    <property type="match status" value="1"/>
</dbReference>
<reference evidence="3 4" key="1">
    <citation type="submission" date="2022-05" db="EMBL/GenBank/DDBJ databases">
        <authorList>
            <consortium name="Genoscope - CEA"/>
            <person name="William W."/>
        </authorList>
    </citation>
    <scope>NUCLEOTIDE SEQUENCE [LARGE SCALE GENOMIC DNA]</scope>
</reference>
<protein>
    <recommendedName>
        <fullName evidence="2">Myb/SANT-like DNA-binding domain-containing protein</fullName>
    </recommendedName>
</protein>
<feature type="compositionally biased region" description="Basic and acidic residues" evidence="1">
    <location>
        <begin position="66"/>
        <end position="89"/>
    </location>
</feature>
<dbReference type="PANTHER" id="PTHR47595">
    <property type="entry name" value="HEAT SHOCK 70 KDA PROTEIN 14"/>
    <property type="match status" value="1"/>
</dbReference>
<gene>
    <name evidence="3" type="ORF">PEVE_00032753</name>
</gene>
<feature type="domain" description="Myb/SANT-like DNA-binding" evidence="2">
    <location>
        <begin position="3"/>
        <end position="90"/>
    </location>
</feature>
<keyword evidence="4" id="KW-1185">Reference proteome</keyword>
<feature type="compositionally biased region" description="Basic residues" evidence="1">
    <location>
        <begin position="124"/>
        <end position="135"/>
    </location>
</feature>
<evidence type="ECO:0000313" key="3">
    <source>
        <dbReference type="EMBL" id="CAH3027945.1"/>
    </source>
</evidence>
<accession>A0ABN8MKX7</accession>
<sequence length="166" mass="19445">LEKWEDKHVCLLVKSYLKYKDLFGKPQQSKKKVFEKIAEEFNRTSDVVVTGDQCFRKFKKLELKQKEIEDNNSKTGREKKTWKFHKDMEDYMGDNPTVKPSSTDEGLNSDSSDSEEREGCSSSKLKRPKRKRKSKSSASEMLDFLTDYTAKREKVEEEKVNILKAM</sequence>
<dbReference type="EMBL" id="CALNXI010000480">
    <property type="protein sequence ID" value="CAH3027945.1"/>
    <property type="molecule type" value="Genomic_DNA"/>
</dbReference>
<feature type="non-terminal residue" evidence="3">
    <location>
        <position position="166"/>
    </location>
</feature>
<comment type="caution">
    <text evidence="3">The sequence shown here is derived from an EMBL/GenBank/DDBJ whole genome shotgun (WGS) entry which is preliminary data.</text>
</comment>
<feature type="compositionally biased region" description="Polar residues" evidence="1">
    <location>
        <begin position="98"/>
        <end position="111"/>
    </location>
</feature>
<dbReference type="PANTHER" id="PTHR47595:SF1">
    <property type="entry name" value="MYB_SANT-LIKE DNA-BINDING DOMAIN-CONTAINING PROTEIN"/>
    <property type="match status" value="1"/>
</dbReference>
<feature type="region of interest" description="Disordered" evidence="1">
    <location>
        <begin position="66"/>
        <end position="143"/>
    </location>
</feature>
<evidence type="ECO:0000313" key="4">
    <source>
        <dbReference type="Proteomes" id="UP001159427"/>
    </source>
</evidence>
<proteinExistence type="predicted"/>
<evidence type="ECO:0000256" key="1">
    <source>
        <dbReference type="SAM" id="MobiDB-lite"/>
    </source>
</evidence>